<keyword evidence="2" id="KW-1185">Reference proteome</keyword>
<dbReference type="RefSeq" id="XP_024871668.1">
    <property type="nucleotide sequence ID" value="XM_025015900.1"/>
</dbReference>
<feature type="region of interest" description="Disordered" evidence="1">
    <location>
        <begin position="1"/>
        <end position="85"/>
    </location>
</feature>
<feature type="compositionally biased region" description="Basic and acidic residues" evidence="1">
    <location>
        <begin position="1"/>
        <end position="17"/>
    </location>
</feature>
<gene>
    <name evidence="3" type="primary">LOC112454473</name>
</gene>
<organism evidence="2 3">
    <name type="scientific">Temnothorax curvispinosus</name>
    <dbReference type="NCBI Taxonomy" id="300111"/>
    <lineage>
        <taxon>Eukaryota</taxon>
        <taxon>Metazoa</taxon>
        <taxon>Ecdysozoa</taxon>
        <taxon>Arthropoda</taxon>
        <taxon>Hexapoda</taxon>
        <taxon>Insecta</taxon>
        <taxon>Pterygota</taxon>
        <taxon>Neoptera</taxon>
        <taxon>Endopterygota</taxon>
        <taxon>Hymenoptera</taxon>
        <taxon>Apocrita</taxon>
        <taxon>Aculeata</taxon>
        <taxon>Formicoidea</taxon>
        <taxon>Formicidae</taxon>
        <taxon>Myrmicinae</taxon>
        <taxon>Temnothorax</taxon>
    </lineage>
</organism>
<feature type="compositionally biased region" description="Basic and acidic residues" evidence="1">
    <location>
        <begin position="25"/>
        <end position="35"/>
    </location>
</feature>
<evidence type="ECO:0000256" key="1">
    <source>
        <dbReference type="SAM" id="MobiDB-lite"/>
    </source>
</evidence>
<accession>A0A6J1PQT8</accession>
<feature type="non-terminal residue" evidence="3">
    <location>
        <position position="110"/>
    </location>
</feature>
<evidence type="ECO:0000313" key="2">
    <source>
        <dbReference type="Proteomes" id="UP000504618"/>
    </source>
</evidence>
<reference evidence="3" key="1">
    <citation type="submission" date="2025-08" db="UniProtKB">
        <authorList>
            <consortium name="RefSeq"/>
        </authorList>
    </citation>
    <scope>IDENTIFICATION</scope>
    <source>
        <tissue evidence="3">Whole body</tissue>
    </source>
</reference>
<name>A0A6J1PQT8_9HYME</name>
<dbReference type="GeneID" id="112454473"/>
<feature type="non-terminal residue" evidence="3">
    <location>
        <position position="1"/>
    </location>
</feature>
<dbReference type="AlphaFoldDB" id="A0A6J1PQT8"/>
<evidence type="ECO:0000313" key="3">
    <source>
        <dbReference type="RefSeq" id="XP_024871668.1"/>
    </source>
</evidence>
<feature type="compositionally biased region" description="Polar residues" evidence="1">
    <location>
        <begin position="36"/>
        <end position="52"/>
    </location>
</feature>
<sequence>ERPYSSSDRKNQKEKITKSPVSPGESHKTQAEGHNDSTVTDFTEESIASSTPVKPILQMFHSDSSSLNSMESIEKSTQEPMASSSAPIEPIIDQEIVHNFIFDKIPIYIT</sequence>
<dbReference type="Proteomes" id="UP000504618">
    <property type="component" value="Unplaced"/>
</dbReference>
<feature type="compositionally biased region" description="Polar residues" evidence="1">
    <location>
        <begin position="61"/>
        <end position="71"/>
    </location>
</feature>
<protein>
    <submittedName>
        <fullName evidence="3">Uncharacterized protein LOC112454473</fullName>
    </submittedName>
</protein>
<proteinExistence type="predicted"/>